<sequence length="195" mass="21438">MGFVPAAARDRRIAVEYIPMAARDRRMALGREAAATRNRQVTLGHKPMTTWHRRAASGPCTAPARSQRAVQNRRAAQSRVAADAAAEEEKGIARVSGGGDGQCFGVACLTRRWCTWHGWRQGRHGGGVIAPLVRAVLAVRRRPWQPRLPSVQWAEGYACRGASGATRMARCGKSPCRRDPRRGAWLGFNAARRFV</sequence>
<protein>
    <submittedName>
        <fullName evidence="1">Uncharacterized protein</fullName>
    </submittedName>
</protein>
<keyword evidence="2" id="KW-1185">Reference proteome</keyword>
<dbReference type="EMBL" id="SPHZ02000004">
    <property type="protein sequence ID" value="KAF0921331.1"/>
    <property type="molecule type" value="Genomic_DNA"/>
</dbReference>
<evidence type="ECO:0000313" key="1">
    <source>
        <dbReference type="EMBL" id="KAF0921331.1"/>
    </source>
</evidence>
<dbReference type="AlphaFoldDB" id="A0A6G1E9I8"/>
<organism evidence="1 2">
    <name type="scientific">Oryza meyeriana var. granulata</name>
    <dbReference type="NCBI Taxonomy" id="110450"/>
    <lineage>
        <taxon>Eukaryota</taxon>
        <taxon>Viridiplantae</taxon>
        <taxon>Streptophyta</taxon>
        <taxon>Embryophyta</taxon>
        <taxon>Tracheophyta</taxon>
        <taxon>Spermatophyta</taxon>
        <taxon>Magnoliopsida</taxon>
        <taxon>Liliopsida</taxon>
        <taxon>Poales</taxon>
        <taxon>Poaceae</taxon>
        <taxon>BOP clade</taxon>
        <taxon>Oryzoideae</taxon>
        <taxon>Oryzeae</taxon>
        <taxon>Oryzinae</taxon>
        <taxon>Oryza</taxon>
        <taxon>Oryza meyeriana</taxon>
    </lineage>
</organism>
<evidence type="ECO:0000313" key="2">
    <source>
        <dbReference type="Proteomes" id="UP000479710"/>
    </source>
</evidence>
<reference evidence="1 2" key="1">
    <citation type="submission" date="2019-11" db="EMBL/GenBank/DDBJ databases">
        <title>Whole genome sequence of Oryza granulata.</title>
        <authorList>
            <person name="Li W."/>
        </authorList>
    </citation>
    <scope>NUCLEOTIDE SEQUENCE [LARGE SCALE GENOMIC DNA]</scope>
    <source>
        <strain evidence="2">cv. Menghai</strain>
        <tissue evidence="1">Leaf</tissue>
    </source>
</reference>
<comment type="caution">
    <text evidence="1">The sequence shown here is derived from an EMBL/GenBank/DDBJ whole genome shotgun (WGS) entry which is preliminary data.</text>
</comment>
<accession>A0A6G1E9I8</accession>
<proteinExistence type="predicted"/>
<name>A0A6G1E9I8_9ORYZ</name>
<gene>
    <name evidence="1" type="ORF">E2562_003131</name>
</gene>
<dbReference type="Proteomes" id="UP000479710">
    <property type="component" value="Unassembled WGS sequence"/>
</dbReference>